<dbReference type="AlphaFoldDB" id="A6FYK1"/>
<dbReference type="Pfam" id="PF05036">
    <property type="entry name" value="SPOR"/>
    <property type="match status" value="1"/>
</dbReference>
<proteinExistence type="predicted"/>
<name>A6FYK1_9BACT</name>
<evidence type="ECO:0000313" key="3">
    <source>
        <dbReference type="EMBL" id="EDM81273.1"/>
    </source>
</evidence>
<dbReference type="RefSeq" id="WP_006969550.1">
    <property type="nucleotide sequence ID" value="NZ_ABCS01000004.1"/>
</dbReference>
<dbReference type="InterPro" id="IPR036680">
    <property type="entry name" value="SPOR-like_sf"/>
</dbReference>
<evidence type="ECO:0000259" key="2">
    <source>
        <dbReference type="PROSITE" id="PS51724"/>
    </source>
</evidence>
<keyword evidence="1" id="KW-0732">Signal</keyword>
<protein>
    <recommendedName>
        <fullName evidence="2">SPOR domain-containing protein</fullName>
    </recommendedName>
</protein>
<comment type="caution">
    <text evidence="3">The sequence shown here is derived from an EMBL/GenBank/DDBJ whole genome shotgun (WGS) entry which is preliminary data.</text>
</comment>
<dbReference type="STRING" id="391625.PPSIR1_40355"/>
<dbReference type="SUPFAM" id="SSF110997">
    <property type="entry name" value="Sporulation related repeat"/>
    <property type="match status" value="1"/>
</dbReference>
<feature type="domain" description="SPOR" evidence="2">
    <location>
        <begin position="54"/>
        <end position="139"/>
    </location>
</feature>
<evidence type="ECO:0000256" key="1">
    <source>
        <dbReference type="SAM" id="SignalP"/>
    </source>
</evidence>
<dbReference type="GO" id="GO:0042834">
    <property type="term" value="F:peptidoglycan binding"/>
    <property type="evidence" value="ECO:0007669"/>
    <property type="project" value="InterPro"/>
</dbReference>
<organism evidence="3 4">
    <name type="scientific">Plesiocystis pacifica SIR-1</name>
    <dbReference type="NCBI Taxonomy" id="391625"/>
    <lineage>
        <taxon>Bacteria</taxon>
        <taxon>Pseudomonadati</taxon>
        <taxon>Myxococcota</taxon>
        <taxon>Polyangia</taxon>
        <taxon>Nannocystales</taxon>
        <taxon>Nannocystaceae</taxon>
        <taxon>Plesiocystis</taxon>
    </lineage>
</organism>
<sequence length="147" mass="15753">MLFALWMFLASLLPTPALLAERVEGVGTDLGLEIAALVERSREAAEPPERPDLLGRSTQLWLQVDVVPDPGSAERLADRVGETLGAPAPSFVLVETLPGEDGLPPVHRVLAGPFDDYEAAEVARTRLEDGGLQAFVSPEDLDRLVGC</sequence>
<dbReference type="PROSITE" id="PS51724">
    <property type="entry name" value="SPOR"/>
    <property type="match status" value="1"/>
</dbReference>
<gene>
    <name evidence="3" type="ORF">PPSIR1_40355</name>
</gene>
<evidence type="ECO:0000313" key="4">
    <source>
        <dbReference type="Proteomes" id="UP000005801"/>
    </source>
</evidence>
<dbReference type="OrthoDB" id="9855062at2"/>
<dbReference type="Proteomes" id="UP000005801">
    <property type="component" value="Unassembled WGS sequence"/>
</dbReference>
<feature type="signal peptide" evidence="1">
    <location>
        <begin position="1"/>
        <end position="19"/>
    </location>
</feature>
<keyword evidence="4" id="KW-1185">Reference proteome</keyword>
<accession>A6FYK1</accession>
<dbReference type="EMBL" id="ABCS01000004">
    <property type="protein sequence ID" value="EDM81273.1"/>
    <property type="molecule type" value="Genomic_DNA"/>
</dbReference>
<dbReference type="Gene3D" id="3.30.70.1070">
    <property type="entry name" value="Sporulation related repeat"/>
    <property type="match status" value="1"/>
</dbReference>
<feature type="chain" id="PRO_5002697312" description="SPOR domain-containing protein" evidence="1">
    <location>
        <begin position="20"/>
        <end position="147"/>
    </location>
</feature>
<dbReference type="InterPro" id="IPR007730">
    <property type="entry name" value="SPOR-like_dom"/>
</dbReference>
<reference evidence="3 4" key="1">
    <citation type="submission" date="2007-06" db="EMBL/GenBank/DDBJ databases">
        <authorList>
            <person name="Shimkets L."/>
            <person name="Ferriera S."/>
            <person name="Johnson J."/>
            <person name="Kravitz S."/>
            <person name="Beeson K."/>
            <person name="Sutton G."/>
            <person name="Rogers Y.-H."/>
            <person name="Friedman R."/>
            <person name="Frazier M."/>
            <person name="Venter J.C."/>
        </authorList>
    </citation>
    <scope>NUCLEOTIDE SEQUENCE [LARGE SCALE GENOMIC DNA]</scope>
    <source>
        <strain evidence="3 4">SIR-1</strain>
    </source>
</reference>